<dbReference type="EMBL" id="ML769677">
    <property type="protein sequence ID" value="KAE9389920.1"/>
    <property type="molecule type" value="Genomic_DNA"/>
</dbReference>
<dbReference type="AlphaFoldDB" id="A0A6A4GX38"/>
<dbReference type="Proteomes" id="UP000799118">
    <property type="component" value="Unassembled WGS sequence"/>
</dbReference>
<gene>
    <name evidence="2" type="ORF">BT96DRAFT_1066449</name>
</gene>
<keyword evidence="3" id="KW-1185">Reference proteome</keyword>
<evidence type="ECO:0000313" key="3">
    <source>
        <dbReference type="Proteomes" id="UP000799118"/>
    </source>
</evidence>
<dbReference type="OrthoDB" id="2906612at2759"/>
<reference evidence="2" key="1">
    <citation type="journal article" date="2019" name="Environ. Microbiol.">
        <title>Fungal ecological strategies reflected in gene transcription - a case study of two litter decomposers.</title>
        <authorList>
            <person name="Barbi F."/>
            <person name="Kohler A."/>
            <person name="Barry K."/>
            <person name="Baskaran P."/>
            <person name="Daum C."/>
            <person name="Fauchery L."/>
            <person name="Ihrmark K."/>
            <person name="Kuo A."/>
            <person name="LaButti K."/>
            <person name="Lipzen A."/>
            <person name="Morin E."/>
            <person name="Grigoriev I.V."/>
            <person name="Henrissat B."/>
            <person name="Lindahl B."/>
            <person name="Martin F."/>
        </authorList>
    </citation>
    <scope>NUCLEOTIDE SEQUENCE</scope>
    <source>
        <strain evidence="2">JB14</strain>
    </source>
</reference>
<evidence type="ECO:0000256" key="1">
    <source>
        <dbReference type="SAM" id="MobiDB-lite"/>
    </source>
</evidence>
<organism evidence="2 3">
    <name type="scientific">Gymnopus androsaceus JB14</name>
    <dbReference type="NCBI Taxonomy" id="1447944"/>
    <lineage>
        <taxon>Eukaryota</taxon>
        <taxon>Fungi</taxon>
        <taxon>Dikarya</taxon>
        <taxon>Basidiomycota</taxon>
        <taxon>Agaricomycotina</taxon>
        <taxon>Agaricomycetes</taxon>
        <taxon>Agaricomycetidae</taxon>
        <taxon>Agaricales</taxon>
        <taxon>Marasmiineae</taxon>
        <taxon>Omphalotaceae</taxon>
        <taxon>Gymnopus</taxon>
    </lineage>
</organism>
<accession>A0A6A4GX38</accession>
<protein>
    <submittedName>
        <fullName evidence="2">Uncharacterized protein</fullName>
    </submittedName>
</protein>
<sequence>MHEAGQLTPALLSQILGLTGSSATPSAASALPHAHSLVPPALNTVTASTPTPPAPSGAFAPVPPSSAGFTTPALPPVFSTTTPAAPYNSMSMLQSVAQGQSSMPSAFDRTRRDHANATLPKKAPRTKAAQKPSLTDGYQEPKIEDCLDIAVLPSGESTKNYGLPVNMVYYTRQEESFFNLNDRLGLNIELPLLPLSIPLSTVLNHITEMVRKRGIVLLHDSDMPSNSFLSSASLLPIQLLSFTNLGRKNSSSHTPCLQIAVVRADALVNDLVTTYKKEFVIKEAVTHQRYLVVNFAVKDRHLNPTAVAISLTEFGLGMEVAKRQHLCLAIRTYATFREDHDALLPDGYQELFIEDDSDGEPVNNLCDERECVIIDEDNAMNEEDEHSVRQTLIPASLPAACPLLMASAGTSSAASTSGAIGTSRVIGASSAVGTSSAIGTSNTATSLLTDIPSASSPFGRVALWSTLWTPPTQCRSTFYNFNCTDTFYMENKRAFLRVNRDEIDTPSLHLSASNMLSLADVFIVEVHAANIAGDFTLLLAHNRHFMIENITSGLGIESEVMHAAYGRYTDESAQWFAPSTSDFSTISTIATTVDEHVSQKRLDDLSDLGALVALNLIHGYPTVPLNPLLLEYFINDCNINSLAKDKVTKWFPSLAHLLSLWLDMSHNEPLDGNIFASHLATFHDLQLSALSQRDEETHHVMAFRMLHNAVIGKLGVQCQELQAFLKGFRLPVPGGLTFCEIARSYLYGAGAFVAKAYRFIKNFDDLSTNLEIKLDHLNSSDQTRLSNALIVAPHPYQGRTFEYILKDFFEETGIPCPTIFEHFREKINPVVPISEAETSSTFCLRMFTWAVGGAPFLRAGSSMTMEVILVLDDDDRAYISTRSDEHRRTQFLLNGVCSYKTCFQEMRIPASYLIHLLEGIYDAKAEPKSA</sequence>
<evidence type="ECO:0000313" key="2">
    <source>
        <dbReference type="EMBL" id="KAE9389920.1"/>
    </source>
</evidence>
<proteinExistence type="predicted"/>
<name>A0A6A4GX38_9AGAR</name>
<feature type="region of interest" description="Disordered" evidence="1">
    <location>
        <begin position="42"/>
        <end position="63"/>
    </location>
</feature>
<feature type="region of interest" description="Disordered" evidence="1">
    <location>
        <begin position="115"/>
        <end position="137"/>
    </location>
</feature>